<dbReference type="PANTHER" id="PTHR24349">
    <property type="entry name" value="SERINE/THREONINE-PROTEIN KINASE"/>
    <property type="match status" value="1"/>
</dbReference>
<dbReference type="PROSITE" id="PS50011">
    <property type="entry name" value="PROTEIN_KINASE_DOM"/>
    <property type="match status" value="1"/>
</dbReference>
<sequence length="706" mass="81106">MVLIYFECVCDKTKPGQSVYILGNHSRFGNWSLNTKKTKGKENDLNSVEADHNSVRLITDKISYPVWRTSSDIRIRGSCLLEYKFIIKNDNNSENIYWEPITGNRYLHLDEHFPEYKYTVCCNWGDANNSSVRFEEHYDAEKKKECYVTGTNDTKTGGDLSIEKKSVAEKVQTFDYDEETHKDNNENEIGMERPKTPPLVLSRTGSRLRLLLDRYRFILSTKGDINDFYTLEKTIGRGTWGEVKVAIQKGTGLRRAAKKIPKYFVEDVERFRQEIEIMKSLDHPNIIRLYETFEDSTDIYLVMELCTGGELFERVVRQRVFRESDAARIMKDVFNAIAYCHRLNVAHRDLKPENFLFLTSDADSPLKLIDFGLAARFKPGCMMRTKVGTPYYVSPQVLEGLYGPECDEWSAGVMMYVLLCGYPPFSAPTDSEVMIKIRQGVFNFPEKDWINVSPQAESLIRRLLTKSPKQRIKSTEALEHEWFEKQLSSSPRNLLLNNVVSNFRRFQGLSRLKKIALTLIAQNIDERDILDLHDMFIELDTSKDGFLSRNEIIEGVNKSGCNPSLGLEGLLDEIDPDGTDMISYTDFIAACIQERQLSHENACKAAFKVFDIDGDGYISNKELIKVISLASKVEKTEEELALELSEFMKTGDLDKDGTINFDEFCHVMRRVPSRLLLGEASDDTLNMMKRCSSRTNINFIQNNNSY</sequence>
<dbReference type="GO" id="GO:0005524">
    <property type="term" value="F:ATP binding"/>
    <property type="evidence" value="ECO:0007669"/>
    <property type="project" value="UniProtKB-UniRule"/>
</dbReference>
<keyword evidence="11 15" id="KW-0067">ATP-binding</keyword>
<keyword evidence="4" id="KW-0723">Serine/threonine-protein kinase</keyword>
<comment type="similarity">
    <text evidence="12">Belongs to the protein kinase superfamily. Ser/Thr protein kinase family. CDPK subfamily.</text>
</comment>
<evidence type="ECO:0000259" key="18">
    <source>
        <dbReference type="PROSITE" id="PS51166"/>
    </source>
</evidence>
<dbReference type="InterPro" id="IPR008271">
    <property type="entry name" value="Ser/Thr_kinase_AS"/>
</dbReference>
<evidence type="ECO:0000256" key="12">
    <source>
        <dbReference type="ARBA" id="ARBA00024334"/>
    </source>
</evidence>
<feature type="domain" description="EF-hand" evidence="17">
    <location>
        <begin position="639"/>
        <end position="674"/>
    </location>
</feature>
<evidence type="ECO:0000256" key="15">
    <source>
        <dbReference type="PROSITE-ProRule" id="PRU10141"/>
    </source>
</evidence>
<comment type="caution">
    <text evidence="19">The sequence shown here is derived from an EMBL/GenBank/DDBJ whole genome shotgun (WGS) entry which is preliminary data.</text>
</comment>
<feature type="domain" description="Protein kinase" evidence="16">
    <location>
        <begin position="229"/>
        <end position="483"/>
    </location>
</feature>
<dbReference type="InterPro" id="IPR013783">
    <property type="entry name" value="Ig-like_fold"/>
</dbReference>
<organism evidence="19 20">
    <name type="scientific">Cryptosporidium xiaoi</name>
    <dbReference type="NCBI Taxonomy" id="659607"/>
    <lineage>
        <taxon>Eukaryota</taxon>
        <taxon>Sar</taxon>
        <taxon>Alveolata</taxon>
        <taxon>Apicomplexa</taxon>
        <taxon>Conoidasida</taxon>
        <taxon>Coccidia</taxon>
        <taxon>Eucoccidiorida</taxon>
        <taxon>Eimeriorina</taxon>
        <taxon>Cryptosporidiidae</taxon>
        <taxon>Cryptosporidium</taxon>
    </lineage>
</organism>
<dbReference type="GO" id="GO:2001070">
    <property type="term" value="F:starch binding"/>
    <property type="evidence" value="ECO:0007669"/>
    <property type="project" value="InterPro"/>
</dbReference>
<dbReference type="CDD" id="cd00051">
    <property type="entry name" value="EFh"/>
    <property type="match status" value="1"/>
</dbReference>
<dbReference type="InterPro" id="IPR002044">
    <property type="entry name" value="CBM20"/>
</dbReference>
<evidence type="ECO:0000256" key="6">
    <source>
        <dbReference type="ARBA" id="ARBA00022723"/>
    </source>
</evidence>
<feature type="domain" description="CBM20" evidence="18">
    <location>
        <begin position="1"/>
        <end position="126"/>
    </location>
</feature>
<dbReference type="FunFam" id="3.30.200.20:FF:000315">
    <property type="entry name" value="Calcium-dependent protein kinase 3"/>
    <property type="match status" value="1"/>
</dbReference>
<dbReference type="GO" id="GO:0005509">
    <property type="term" value="F:calcium ion binding"/>
    <property type="evidence" value="ECO:0007669"/>
    <property type="project" value="InterPro"/>
</dbReference>
<comment type="cofactor">
    <cofactor evidence="1">
        <name>Mg(2+)</name>
        <dbReference type="ChEBI" id="CHEBI:18420"/>
    </cofactor>
</comment>
<dbReference type="PROSITE" id="PS51166">
    <property type="entry name" value="CBM20"/>
    <property type="match status" value="1"/>
</dbReference>
<dbReference type="EMBL" id="JAWDEY010000006">
    <property type="protein sequence ID" value="KAK6590550.1"/>
    <property type="molecule type" value="Genomic_DNA"/>
</dbReference>
<dbReference type="Pfam" id="PF00686">
    <property type="entry name" value="CBM_20"/>
    <property type="match status" value="1"/>
</dbReference>
<dbReference type="InterPro" id="IPR011009">
    <property type="entry name" value="Kinase-like_dom_sf"/>
</dbReference>
<keyword evidence="6" id="KW-0479">Metal-binding</keyword>
<dbReference type="InterPro" id="IPR002048">
    <property type="entry name" value="EF_hand_dom"/>
</dbReference>
<feature type="domain" description="EF-hand" evidence="17">
    <location>
        <begin position="527"/>
        <end position="562"/>
    </location>
</feature>
<gene>
    <name evidence="19" type="ORF">RS030_152250</name>
</gene>
<dbReference type="InterPro" id="IPR011992">
    <property type="entry name" value="EF-hand-dom_pair"/>
</dbReference>
<dbReference type="Pfam" id="PF13499">
    <property type="entry name" value="EF-hand_7"/>
    <property type="match status" value="2"/>
</dbReference>
<evidence type="ECO:0000256" key="1">
    <source>
        <dbReference type="ARBA" id="ARBA00001946"/>
    </source>
</evidence>
<dbReference type="Gene3D" id="2.60.40.10">
    <property type="entry name" value="Immunoglobulins"/>
    <property type="match status" value="1"/>
</dbReference>
<dbReference type="InterPro" id="IPR050205">
    <property type="entry name" value="CDPK_Ser/Thr_kinases"/>
</dbReference>
<comment type="subunit">
    <text evidence="2">Monomer.</text>
</comment>
<evidence type="ECO:0000256" key="7">
    <source>
        <dbReference type="ARBA" id="ARBA00022737"/>
    </source>
</evidence>
<dbReference type="SUPFAM" id="SSF49452">
    <property type="entry name" value="Starch-binding domain-like"/>
    <property type="match status" value="1"/>
</dbReference>
<evidence type="ECO:0000256" key="8">
    <source>
        <dbReference type="ARBA" id="ARBA00022741"/>
    </source>
</evidence>
<keyword evidence="10" id="KW-0106">Calcium</keyword>
<dbReference type="PROSITE" id="PS50222">
    <property type="entry name" value="EF_HAND_2"/>
    <property type="match status" value="3"/>
</dbReference>
<comment type="catalytic activity">
    <reaction evidence="14">
        <text>L-seryl-[protein] + ATP = O-phospho-L-seryl-[protein] + ADP + H(+)</text>
        <dbReference type="Rhea" id="RHEA:17989"/>
        <dbReference type="Rhea" id="RHEA-COMP:9863"/>
        <dbReference type="Rhea" id="RHEA-COMP:11604"/>
        <dbReference type="ChEBI" id="CHEBI:15378"/>
        <dbReference type="ChEBI" id="CHEBI:29999"/>
        <dbReference type="ChEBI" id="CHEBI:30616"/>
        <dbReference type="ChEBI" id="CHEBI:83421"/>
        <dbReference type="ChEBI" id="CHEBI:456216"/>
        <dbReference type="EC" id="2.7.11.1"/>
    </reaction>
</comment>
<feature type="domain" description="EF-hand" evidence="17">
    <location>
        <begin position="598"/>
        <end position="633"/>
    </location>
</feature>
<accession>A0AAV9Y0L0</accession>
<name>A0AAV9Y0L0_9CRYT</name>
<dbReference type="Pfam" id="PF00069">
    <property type="entry name" value="Pkinase"/>
    <property type="match status" value="1"/>
</dbReference>
<dbReference type="CDD" id="cd05467">
    <property type="entry name" value="CBM20"/>
    <property type="match status" value="1"/>
</dbReference>
<evidence type="ECO:0000256" key="2">
    <source>
        <dbReference type="ARBA" id="ARBA00011245"/>
    </source>
</evidence>
<evidence type="ECO:0000256" key="10">
    <source>
        <dbReference type="ARBA" id="ARBA00022837"/>
    </source>
</evidence>
<dbReference type="SMART" id="SM01065">
    <property type="entry name" value="CBM_2"/>
    <property type="match status" value="1"/>
</dbReference>
<dbReference type="PROSITE" id="PS00107">
    <property type="entry name" value="PROTEIN_KINASE_ATP"/>
    <property type="match status" value="1"/>
</dbReference>
<evidence type="ECO:0000259" key="16">
    <source>
        <dbReference type="PROSITE" id="PS50011"/>
    </source>
</evidence>
<dbReference type="Gene3D" id="1.10.510.10">
    <property type="entry name" value="Transferase(Phosphotransferase) domain 1"/>
    <property type="match status" value="1"/>
</dbReference>
<dbReference type="CDD" id="cd05117">
    <property type="entry name" value="STKc_CAMK"/>
    <property type="match status" value="1"/>
</dbReference>
<reference evidence="19 20" key="1">
    <citation type="submission" date="2023-10" db="EMBL/GenBank/DDBJ databases">
        <title>Comparative genomics analysis reveals potential genetic determinants of host preference in Cryptosporidium xiaoi.</title>
        <authorList>
            <person name="Xiao L."/>
            <person name="Li J."/>
        </authorList>
    </citation>
    <scope>NUCLEOTIDE SEQUENCE [LARGE SCALE GENOMIC DNA]</scope>
    <source>
        <strain evidence="19 20">52996</strain>
    </source>
</reference>
<evidence type="ECO:0000256" key="14">
    <source>
        <dbReference type="ARBA" id="ARBA00048679"/>
    </source>
</evidence>
<keyword evidence="8 15" id="KW-0547">Nucleotide-binding</keyword>
<keyword evidence="5" id="KW-0808">Transferase</keyword>
<protein>
    <recommendedName>
        <fullName evidence="3">non-specific serine/threonine protein kinase</fullName>
        <ecNumber evidence="3">2.7.11.1</ecNumber>
    </recommendedName>
</protein>
<evidence type="ECO:0000256" key="11">
    <source>
        <dbReference type="ARBA" id="ARBA00022840"/>
    </source>
</evidence>
<dbReference type="Proteomes" id="UP001311799">
    <property type="component" value="Unassembled WGS sequence"/>
</dbReference>
<keyword evidence="7" id="KW-0677">Repeat</keyword>
<evidence type="ECO:0000313" key="19">
    <source>
        <dbReference type="EMBL" id="KAK6590550.1"/>
    </source>
</evidence>
<proteinExistence type="inferred from homology"/>
<dbReference type="GO" id="GO:0004674">
    <property type="term" value="F:protein serine/threonine kinase activity"/>
    <property type="evidence" value="ECO:0007669"/>
    <property type="project" value="UniProtKB-KW"/>
</dbReference>
<feature type="binding site" evidence="15">
    <location>
        <position position="259"/>
    </location>
    <ligand>
        <name>ATP</name>
        <dbReference type="ChEBI" id="CHEBI:30616"/>
    </ligand>
</feature>
<dbReference type="FunFam" id="1.10.238.10:FF:000001">
    <property type="entry name" value="Calmodulin 1"/>
    <property type="match status" value="1"/>
</dbReference>
<evidence type="ECO:0000259" key="17">
    <source>
        <dbReference type="PROSITE" id="PS50222"/>
    </source>
</evidence>
<evidence type="ECO:0000313" key="20">
    <source>
        <dbReference type="Proteomes" id="UP001311799"/>
    </source>
</evidence>
<dbReference type="InterPro" id="IPR018247">
    <property type="entry name" value="EF_Hand_1_Ca_BS"/>
</dbReference>
<dbReference type="SMART" id="SM00220">
    <property type="entry name" value="S_TKc"/>
    <property type="match status" value="1"/>
</dbReference>
<evidence type="ECO:0000256" key="3">
    <source>
        <dbReference type="ARBA" id="ARBA00012513"/>
    </source>
</evidence>
<keyword evidence="9 19" id="KW-0418">Kinase</keyword>
<dbReference type="AlphaFoldDB" id="A0AAV9Y0L0"/>
<dbReference type="InterPro" id="IPR000719">
    <property type="entry name" value="Prot_kinase_dom"/>
</dbReference>
<evidence type="ECO:0000256" key="9">
    <source>
        <dbReference type="ARBA" id="ARBA00022777"/>
    </source>
</evidence>
<dbReference type="InterPro" id="IPR017441">
    <property type="entry name" value="Protein_kinase_ATP_BS"/>
</dbReference>
<dbReference type="Gene3D" id="1.10.238.10">
    <property type="entry name" value="EF-hand"/>
    <property type="match status" value="2"/>
</dbReference>
<dbReference type="EC" id="2.7.11.1" evidence="3"/>
<dbReference type="Gene3D" id="3.30.200.20">
    <property type="entry name" value="Phosphorylase Kinase, domain 1"/>
    <property type="match status" value="1"/>
</dbReference>
<evidence type="ECO:0000256" key="4">
    <source>
        <dbReference type="ARBA" id="ARBA00022527"/>
    </source>
</evidence>
<dbReference type="PROSITE" id="PS00018">
    <property type="entry name" value="EF_HAND_1"/>
    <property type="match status" value="4"/>
</dbReference>
<dbReference type="SUPFAM" id="SSF47473">
    <property type="entry name" value="EF-hand"/>
    <property type="match status" value="1"/>
</dbReference>
<evidence type="ECO:0000256" key="5">
    <source>
        <dbReference type="ARBA" id="ARBA00022679"/>
    </source>
</evidence>
<keyword evidence="20" id="KW-1185">Reference proteome</keyword>
<dbReference type="SMART" id="SM00054">
    <property type="entry name" value="EFh"/>
    <property type="match status" value="4"/>
</dbReference>
<dbReference type="SUPFAM" id="SSF56112">
    <property type="entry name" value="Protein kinase-like (PK-like)"/>
    <property type="match status" value="1"/>
</dbReference>
<evidence type="ECO:0000256" key="13">
    <source>
        <dbReference type="ARBA" id="ARBA00047899"/>
    </source>
</evidence>
<dbReference type="InterPro" id="IPR013784">
    <property type="entry name" value="Carb-bd-like_fold"/>
</dbReference>
<dbReference type="FunFam" id="1.10.510.10:FF:000571">
    <property type="entry name" value="Maternal embryonic leucine zipper kinase"/>
    <property type="match status" value="1"/>
</dbReference>
<dbReference type="PROSITE" id="PS00108">
    <property type="entry name" value="PROTEIN_KINASE_ST"/>
    <property type="match status" value="1"/>
</dbReference>
<comment type="catalytic activity">
    <reaction evidence="13">
        <text>L-threonyl-[protein] + ATP = O-phospho-L-threonyl-[protein] + ADP + H(+)</text>
        <dbReference type="Rhea" id="RHEA:46608"/>
        <dbReference type="Rhea" id="RHEA-COMP:11060"/>
        <dbReference type="Rhea" id="RHEA-COMP:11605"/>
        <dbReference type="ChEBI" id="CHEBI:15378"/>
        <dbReference type="ChEBI" id="CHEBI:30013"/>
        <dbReference type="ChEBI" id="CHEBI:30616"/>
        <dbReference type="ChEBI" id="CHEBI:61977"/>
        <dbReference type="ChEBI" id="CHEBI:456216"/>
        <dbReference type="EC" id="2.7.11.1"/>
    </reaction>
</comment>